<evidence type="ECO:0000256" key="1">
    <source>
        <dbReference type="SAM" id="MobiDB-lite"/>
    </source>
</evidence>
<feature type="region of interest" description="Disordered" evidence="1">
    <location>
        <begin position="166"/>
        <end position="189"/>
    </location>
</feature>
<organism evidence="2 3">
    <name type="scientific">Puccinia graminis f. sp. tritici (strain CRL 75-36-700-3 / race SCCL)</name>
    <name type="common">Black stem rust fungus</name>
    <dbReference type="NCBI Taxonomy" id="418459"/>
    <lineage>
        <taxon>Eukaryota</taxon>
        <taxon>Fungi</taxon>
        <taxon>Dikarya</taxon>
        <taxon>Basidiomycota</taxon>
        <taxon>Pucciniomycotina</taxon>
        <taxon>Pucciniomycetes</taxon>
        <taxon>Pucciniales</taxon>
        <taxon>Pucciniaceae</taxon>
        <taxon>Puccinia</taxon>
    </lineage>
</organism>
<dbReference type="EMBL" id="DS178264">
    <property type="protein sequence ID" value="EFP76002.2"/>
    <property type="molecule type" value="Genomic_DNA"/>
</dbReference>
<reference evidence="3" key="2">
    <citation type="journal article" date="2011" name="Proc. Natl. Acad. Sci. U.S.A.">
        <title>Obligate biotrophy features unraveled by the genomic analysis of rust fungi.</title>
        <authorList>
            <person name="Duplessis S."/>
            <person name="Cuomo C.A."/>
            <person name="Lin Y.-C."/>
            <person name="Aerts A."/>
            <person name="Tisserant E."/>
            <person name="Veneault-Fourrey C."/>
            <person name="Joly D.L."/>
            <person name="Hacquard S."/>
            <person name="Amselem J."/>
            <person name="Cantarel B.L."/>
            <person name="Chiu R."/>
            <person name="Coutinho P.M."/>
            <person name="Feau N."/>
            <person name="Field M."/>
            <person name="Frey P."/>
            <person name="Gelhaye E."/>
            <person name="Goldberg J."/>
            <person name="Grabherr M.G."/>
            <person name="Kodira C.D."/>
            <person name="Kohler A."/>
            <person name="Kuees U."/>
            <person name="Lindquist E.A."/>
            <person name="Lucas S.M."/>
            <person name="Mago R."/>
            <person name="Mauceli E."/>
            <person name="Morin E."/>
            <person name="Murat C."/>
            <person name="Pangilinan J.L."/>
            <person name="Park R."/>
            <person name="Pearson M."/>
            <person name="Quesneville H."/>
            <person name="Rouhier N."/>
            <person name="Sakthikumar S."/>
            <person name="Salamov A.A."/>
            <person name="Schmutz J."/>
            <person name="Selles B."/>
            <person name="Shapiro H."/>
            <person name="Tanguay P."/>
            <person name="Tuskan G.A."/>
            <person name="Henrissat B."/>
            <person name="Van de Peer Y."/>
            <person name="Rouze P."/>
            <person name="Ellis J.G."/>
            <person name="Dodds P.N."/>
            <person name="Schein J.E."/>
            <person name="Zhong S."/>
            <person name="Hamelin R.C."/>
            <person name="Grigoriev I.V."/>
            <person name="Szabo L.J."/>
            <person name="Martin F."/>
        </authorList>
    </citation>
    <scope>NUCLEOTIDE SEQUENCE [LARGE SCALE GENOMIC DNA]</scope>
    <source>
        <strain evidence="3">CRL 75-36-700-3 / race SCCL</strain>
    </source>
</reference>
<reference key="1">
    <citation type="submission" date="2007-01" db="EMBL/GenBank/DDBJ databases">
        <title>The Genome Sequence of Puccinia graminis f. sp. tritici Strain CRL 75-36-700-3.</title>
        <authorList>
            <consortium name="The Broad Institute Genome Sequencing Platform"/>
            <person name="Birren B."/>
            <person name="Lander E."/>
            <person name="Galagan J."/>
            <person name="Nusbaum C."/>
            <person name="Devon K."/>
            <person name="Cuomo C."/>
            <person name="Jaffe D."/>
            <person name="Butler J."/>
            <person name="Alvarez P."/>
            <person name="Gnerre S."/>
            <person name="Grabherr M."/>
            <person name="Mauceli E."/>
            <person name="Brockman W."/>
            <person name="Young S."/>
            <person name="LaButti K."/>
            <person name="Sykes S."/>
            <person name="DeCaprio D."/>
            <person name="Crawford M."/>
            <person name="Koehrsen M."/>
            <person name="Engels R."/>
            <person name="Montgomery P."/>
            <person name="Pearson M."/>
            <person name="Howarth C."/>
            <person name="Larson L."/>
            <person name="White J."/>
            <person name="Zeng Q."/>
            <person name="Kodira C."/>
            <person name="Yandava C."/>
            <person name="Alvarado L."/>
            <person name="O'Leary S."/>
            <person name="Szabo L."/>
            <person name="Dean R."/>
            <person name="Schein J."/>
        </authorList>
    </citation>
    <scope>NUCLEOTIDE SEQUENCE</scope>
    <source>
        <strain>CRL 75-36-700-3</strain>
    </source>
</reference>
<sequence>MQSHQYPSGSPPPQTQHQTSHDPRYRTHQNVHDPRYPPPNQQHLFDAYLSQDLPYEEVQGLYSTYNIQPVDLNYHQDSLQYGDTPRYADTARYGDTLRDADMEHDLARDGLGHQDPQLLQNQPHTPRYADMERGLARDGLGHQDPQLLQNQPHTPRYADMERGLARDGLGHQGPQLSQNQPHQPSPLLANINRHNTRASQNSQNIHVLKLAPLTSVPIVPNPAHSTARTHSMGSTASHIHETPVTSADLSRLPATQRESDRSNATSIHETQDTSSRSSGVPDSRSIVPGDVRRAPDPIPARSPSPAISLINPSPTPAATTKLTPADVMEDFKKKTLSELRDLQHTHIRYKKLNLAIKIEAQNLFFDYQRKQHLLSLKYSRPFKLLTKYLGQRRTQQKQSNWHSFQKTNPAAKEALKNTNNNIGQRNKDVSKLYKQHAGTQAALPPQANPNADKVNDPNAEERERFGKIFKSDLTLRNEVKKWGQGVQLKLKELSDSFGVEGFLVLATQDHRKPLFFQGGSFLGDDYLRALLEDGNPMRKFAMWTAGSKATSKKRKSSALAASGSNETAENVDDHPSKKKTKYTVGAFENRDFCQGGLALNHTYISKQLGLLFKAAQSKNSLVDKRSRWPGTETVLRLARIDHKLVVHSNPVGLSVEHLVDVPVKKMSIEDTWLVLRGLKNKWIELVEHKFDSLPKSVAVRKRNMAAGTTAITREEDDTECQPM</sequence>
<gene>
    <name evidence="2" type="ORF">PGTG_01333</name>
</gene>
<evidence type="ECO:0000313" key="3">
    <source>
        <dbReference type="Proteomes" id="UP000008783"/>
    </source>
</evidence>
<name>E3JVC7_PUCGT</name>
<feature type="region of interest" description="Disordered" evidence="1">
    <location>
        <begin position="554"/>
        <end position="578"/>
    </location>
</feature>
<feature type="compositionally biased region" description="Basic and acidic residues" evidence="1">
    <location>
        <begin position="19"/>
        <end position="35"/>
    </location>
</feature>
<dbReference type="AlphaFoldDB" id="E3JVC7"/>
<dbReference type="RefSeq" id="XP_003320421.2">
    <property type="nucleotide sequence ID" value="XM_003320373.2"/>
</dbReference>
<dbReference type="Proteomes" id="UP000008783">
    <property type="component" value="Unassembled WGS sequence"/>
</dbReference>
<feature type="region of interest" description="Disordered" evidence="1">
    <location>
        <begin position="1"/>
        <end position="41"/>
    </location>
</feature>
<feature type="region of interest" description="Disordered" evidence="1">
    <location>
        <begin position="219"/>
        <end position="320"/>
    </location>
</feature>
<dbReference type="KEGG" id="pgr:PGTG_01333"/>
<protein>
    <submittedName>
        <fullName evidence="2">Uncharacterized protein</fullName>
    </submittedName>
</protein>
<accession>E3JVC7</accession>
<proteinExistence type="predicted"/>
<feature type="compositionally biased region" description="Low complexity" evidence="1">
    <location>
        <begin position="274"/>
        <end position="285"/>
    </location>
</feature>
<dbReference type="OrthoDB" id="2507275at2759"/>
<keyword evidence="3" id="KW-1185">Reference proteome</keyword>
<feature type="compositionally biased region" description="Low complexity" evidence="1">
    <location>
        <begin position="440"/>
        <end position="451"/>
    </location>
</feature>
<dbReference type="InParanoid" id="E3JVC7"/>
<dbReference type="GeneID" id="10533244"/>
<feature type="compositionally biased region" description="Low complexity" evidence="1">
    <location>
        <begin position="303"/>
        <end position="320"/>
    </location>
</feature>
<feature type="region of interest" description="Disordered" evidence="1">
    <location>
        <begin position="436"/>
        <end position="457"/>
    </location>
</feature>
<dbReference type="HOGENOM" id="CLU_023255_0_0_1"/>
<evidence type="ECO:0000313" key="2">
    <source>
        <dbReference type="EMBL" id="EFP76002.2"/>
    </source>
</evidence>
<feature type="compositionally biased region" description="Polar residues" evidence="1">
    <location>
        <begin position="223"/>
        <end position="248"/>
    </location>
</feature>
<dbReference type="VEuPathDB" id="FungiDB:PGTG_01333"/>